<gene>
    <name evidence="1" type="ORF">RIF29_40685</name>
</gene>
<dbReference type="EMBL" id="JAYWIO010000008">
    <property type="protein sequence ID" value="KAK7245833.1"/>
    <property type="molecule type" value="Genomic_DNA"/>
</dbReference>
<evidence type="ECO:0000313" key="1">
    <source>
        <dbReference type="EMBL" id="KAK7245833.1"/>
    </source>
</evidence>
<protein>
    <submittedName>
        <fullName evidence="1">Uncharacterized protein</fullName>
    </submittedName>
</protein>
<organism evidence="1 2">
    <name type="scientific">Crotalaria pallida</name>
    <name type="common">Smooth rattlebox</name>
    <name type="synonym">Crotalaria striata</name>
    <dbReference type="NCBI Taxonomy" id="3830"/>
    <lineage>
        <taxon>Eukaryota</taxon>
        <taxon>Viridiplantae</taxon>
        <taxon>Streptophyta</taxon>
        <taxon>Embryophyta</taxon>
        <taxon>Tracheophyta</taxon>
        <taxon>Spermatophyta</taxon>
        <taxon>Magnoliopsida</taxon>
        <taxon>eudicotyledons</taxon>
        <taxon>Gunneridae</taxon>
        <taxon>Pentapetalae</taxon>
        <taxon>rosids</taxon>
        <taxon>fabids</taxon>
        <taxon>Fabales</taxon>
        <taxon>Fabaceae</taxon>
        <taxon>Papilionoideae</taxon>
        <taxon>50 kb inversion clade</taxon>
        <taxon>genistoids sensu lato</taxon>
        <taxon>core genistoids</taxon>
        <taxon>Crotalarieae</taxon>
        <taxon>Crotalaria</taxon>
    </lineage>
</organism>
<dbReference type="AlphaFoldDB" id="A0AAN9E3J6"/>
<proteinExistence type="predicted"/>
<sequence>MNGNNRLFCLHLGGNGVKCLSTVLAASWKCIRSTIVNTQTNRWMQLNLDNVAQSSNTMLSMKANLHSLHP</sequence>
<name>A0AAN9E3J6_CROPI</name>
<reference evidence="1 2" key="1">
    <citation type="submission" date="2024-01" db="EMBL/GenBank/DDBJ databases">
        <title>The genomes of 5 underutilized Papilionoideae crops provide insights into root nodulation and disease resistanc.</title>
        <authorList>
            <person name="Yuan L."/>
        </authorList>
    </citation>
    <scope>NUCLEOTIDE SEQUENCE [LARGE SCALE GENOMIC DNA]</scope>
    <source>
        <strain evidence="1">ZHUSHIDOU_FW_LH</strain>
        <tissue evidence="1">Leaf</tissue>
    </source>
</reference>
<accession>A0AAN9E3J6</accession>
<dbReference type="Proteomes" id="UP001372338">
    <property type="component" value="Unassembled WGS sequence"/>
</dbReference>
<comment type="caution">
    <text evidence="1">The sequence shown here is derived from an EMBL/GenBank/DDBJ whole genome shotgun (WGS) entry which is preliminary data.</text>
</comment>
<evidence type="ECO:0000313" key="2">
    <source>
        <dbReference type="Proteomes" id="UP001372338"/>
    </source>
</evidence>
<keyword evidence="2" id="KW-1185">Reference proteome</keyword>